<dbReference type="AlphaFoldDB" id="A0A1M6DRI7"/>
<evidence type="ECO:0000313" key="2">
    <source>
        <dbReference type="Proteomes" id="UP000184608"/>
    </source>
</evidence>
<dbReference type="OrthoDB" id="5917768at2"/>
<sequence>MFMIEGVCDWCKQPALLTPHQYLDGKIYCSCKDCYEFACMDVRLYNQEEEAAPFKKIRSDFSSSQRLPTPA</sequence>
<accession>A0A1M6DRI7</accession>
<proteinExistence type="predicted"/>
<dbReference type="STRING" id="1216006.VA7868_04300"/>
<name>A0A1M6DRI7_9VIBR</name>
<dbReference type="RefSeq" id="WP_073605885.1">
    <property type="nucleotide sequence ID" value="NZ_FQXZ01000046.1"/>
</dbReference>
<gene>
    <name evidence="1" type="ORF">VA7868_04300</name>
</gene>
<dbReference type="Proteomes" id="UP000184608">
    <property type="component" value="Unassembled WGS sequence"/>
</dbReference>
<dbReference type="EMBL" id="FQXZ01000046">
    <property type="protein sequence ID" value="SHI75803.1"/>
    <property type="molecule type" value="Genomic_DNA"/>
</dbReference>
<keyword evidence="2" id="KW-1185">Reference proteome</keyword>
<organism evidence="1 2">
    <name type="scientific">Vibrio aerogenes CECT 7868</name>
    <dbReference type="NCBI Taxonomy" id="1216006"/>
    <lineage>
        <taxon>Bacteria</taxon>
        <taxon>Pseudomonadati</taxon>
        <taxon>Pseudomonadota</taxon>
        <taxon>Gammaproteobacteria</taxon>
        <taxon>Vibrionales</taxon>
        <taxon>Vibrionaceae</taxon>
        <taxon>Vibrio</taxon>
    </lineage>
</organism>
<reference evidence="1 2" key="1">
    <citation type="submission" date="2016-11" db="EMBL/GenBank/DDBJ databases">
        <authorList>
            <person name="Jaros S."/>
            <person name="Januszkiewicz K."/>
            <person name="Wedrychowicz H."/>
        </authorList>
    </citation>
    <scope>NUCLEOTIDE SEQUENCE [LARGE SCALE GENOMIC DNA]</scope>
    <source>
        <strain evidence="1 2">CECT 7868</strain>
    </source>
</reference>
<evidence type="ECO:0000313" key="1">
    <source>
        <dbReference type="EMBL" id="SHI75803.1"/>
    </source>
</evidence>
<protein>
    <submittedName>
        <fullName evidence="1">Uncharacterized protein</fullName>
    </submittedName>
</protein>